<protein>
    <submittedName>
        <fullName evidence="9">Iron ABC transporter permease</fullName>
    </submittedName>
</protein>
<reference evidence="9" key="1">
    <citation type="submission" date="2022-12" db="EMBL/GenBank/DDBJ databases">
        <title>Clostridium sp. nov., isolated from industrial wastewater.</title>
        <authorList>
            <person name="Jiayan W."/>
        </authorList>
    </citation>
    <scope>NUCLEOTIDE SEQUENCE</scope>
    <source>
        <strain evidence="9">ZC22-4</strain>
    </source>
</reference>
<dbReference type="SUPFAM" id="SSF81345">
    <property type="entry name" value="ABC transporter involved in vitamin B12 uptake, BtuC"/>
    <property type="match status" value="1"/>
</dbReference>
<evidence type="ECO:0000313" key="9">
    <source>
        <dbReference type="EMBL" id="MCY6960047.1"/>
    </source>
</evidence>
<evidence type="ECO:0000256" key="1">
    <source>
        <dbReference type="ARBA" id="ARBA00004651"/>
    </source>
</evidence>
<feature type="transmembrane region" description="Helical" evidence="8">
    <location>
        <begin position="107"/>
        <end position="139"/>
    </location>
</feature>
<keyword evidence="4" id="KW-1003">Cell membrane</keyword>
<comment type="similarity">
    <text evidence="2">Belongs to the binding-protein-dependent transport system permease family. FecCD subfamily.</text>
</comment>
<dbReference type="Pfam" id="PF01032">
    <property type="entry name" value="FecCD"/>
    <property type="match status" value="1"/>
</dbReference>
<gene>
    <name evidence="9" type="ORF">OW729_15610</name>
</gene>
<evidence type="ECO:0000256" key="8">
    <source>
        <dbReference type="SAM" id="Phobius"/>
    </source>
</evidence>
<accession>A0ABT4DCM6</accession>
<evidence type="ECO:0000256" key="6">
    <source>
        <dbReference type="ARBA" id="ARBA00022989"/>
    </source>
</evidence>
<proteinExistence type="inferred from homology"/>
<dbReference type="InterPro" id="IPR000522">
    <property type="entry name" value="ABC_transptr_permease_BtuC"/>
</dbReference>
<name>A0ABT4DCM6_9CLOT</name>
<dbReference type="Proteomes" id="UP001144612">
    <property type="component" value="Unassembled WGS sequence"/>
</dbReference>
<comment type="subcellular location">
    <subcellularLocation>
        <location evidence="1">Cell membrane</location>
        <topology evidence="1">Multi-pass membrane protein</topology>
    </subcellularLocation>
</comment>
<evidence type="ECO:0000256" key="3">
    <source>
        <dbReference type="ARBA" id="ARBA00022448"/>
    </source>
</evidence>
<dbReference type="PANTHER" id="PTHR30472">
    <property type="entry name" value="FERRIC ENTEROBACTIN TRANSPORT SYSTEM PERMEASE PROTEIN"/>
    <property type="match status" value="1"/>
</dbReference>
<keyword evidence="10" id="KW-1185">Reference proteome</keyword>
<comment type="caution">
    <text evidence="9">The sequence shown here is derived from an EMBL/GenBank/DDBJ whole genome shotgun (WGS) entry which is preliminary data.</text>
</comment>
<dbReference type="EMBL" id="JAPQFJ010000019">
    <property type="protein sequence ID" value="MCY6960047.1"/>
    <property type="molecule type" value="Genomic_DNA"/>
</dbReference>
<feature type="transmembrane region" description="Helical" evidence="8">
    <location>
        <begin position="202"/>
        <end position="219"/>
    </location>
</feature>
<keyword evidence="6 8" id="KW-1133">Transmembrane helix</keyword>
<dbReference type="CDD" id="cd06550">
    <property type="entry name" value="TM_ABC_iron-siderophores_like"/>
    <property type="match status" value="1"/>
</dbReference>
<evidence type="ECO:0000256" key="4">
    <source>
        <dbReference type="ARBA" id="ARBA00022475"/>
    </source>
</evidence>
<feature type="transmembrane region" description="Helical" evidence="8">
    <location>
        <begin position="310"/>
        <end position="329"/>
    </location>
</feature>
<organism evidence="9 10">
    <name type="scientific">Clostridium brassicae</name>
    <dbReference type="NCBI Taxonomy" id="2999072"/>
    <lineage>
        <taxon>Bacteria</taxon>
        <taxon>Bacillati</taxon>
        <taxon>Bacillota</taxon>
        <taxon>Clostridia</taxon>
        <taxon>Eubacteriales</taxon>
        <taxon>Clostridiaceae</taxon>
        <taxon>Clostridium</taxon>
    </lineage>
</organism>
<evidence type="ECO:0000256" key="7">
    <source>
        <dbReference type="ARBA" id="ARBA00023136"/>
    </source>
</evidence>
<keyword evidence="7 8" id="KW-0472">Membrane</keyword>
<keyword evidence="5 8" id="KW-0812">Transmembrane</keyword>
<sequence length="337" mass="37246">MKHKKILGISLMLLIMCIFISFSIGRYNISINTIMYLIKCKVLNRKVIDEMQNAYIAFWIIRVPRTIMAAMVGAVLGVTGALFQGVFRNPLVSPDVLGISSAASFGASIAIIGFGSSMIFIQLSSFTFALLAVLFALVLGTRGRGHSITTLVLAGIVISSLFSAGNSILKYIADPYTELPAITFWSLGAFNKVTWDNIVQFLPIFIICFVFIYMLRWYIDILSLEEEEAISLGVNVKLMRIILIMFSTFMTASSISYCGIIGWISLIIPHIARFIVGPENKFLIPFSALFGALFTLIMDVFARNILAGEIPIGILTSCVGAPFLGYLLVRYSKKDMF</sequence>
<feature type="transmembrane region" description="Helical" evidence="8">
    <location>
        <begin position="239"/>
        <end position="268"/>
    </location>
</feature>
<feature type="transmembrane region" description="Helical" evidence="8">
    <location>
        <begin position="280"/>
        <end position="298"/>
    </location>
</feature>
<dbReference type="InterPro" id="IPR037294">
    <property type="entry name" value="ABC_BtuC-like"/>
</dbReference>
<dbReference type="Gene3D" id="1.10.3470.10">
    <property type="entry name" value="ABC transporter involved in vitamin B12 uptake, BtuC"/>
    <property type="match status" value="1"/>
</dbReference>
<feature type="transmembrane region" description="Helical" evidence="8">
    <location>
        <begin position="67"/>
        <end position="87"/>
    </location>
</feature>
<evidence type="ECO:0000256" key="2">
    <source>
        <dbReference type="ARBA" id="ARBA00007935"/>
    </source>
</evidence>
<feature type="transmembrane region" description="Helical" evidence="8">
    <location>
        <begin position="151"/>
        <end position="173"/>
    </location>
</feature>
<dbReference type="RefSeq" id="WP_268062484.1">
    <property type="nucleotide sequence ID" value="NZ_JAPQFJ010000019.1"/>
</dbReference>
<evidence type="ECO:0000256" key="5">
    <source>
        <dbReference type="ARBA" id="ARBA00022692"/>
    </source>
</evidence>
<keyword evidence="3" id="KW-0813">Transport</keyword>
<evidence type="ECO:0000313" key="10">
    <source>
        <dbReference type="Proteomes" id="UP001144612"/>
    </source>
</evidence>
<dbReference type="PANTHER" id="PTHR30472:SF70">
    <property type="entry name" value="MOLYBDATE IMPORT SYSTEM PERMEASE PROTEIN MOLB"/>
    <property type="match status" value="1"/>
</dbReference>
<feature type="transmembrane region" description="Helical" evidence="8">
    <location>
        <begin position="6"/>
        <end position="29"/>
    </location>
</feature>